<proteinExistence type="predicted"/>
<feature type="domain" description="Zn(2)-C6 fungal-type" evidence="4">
    <location>
        <begin position="985"/>
        <end position="1014"/>
    </location>
</feature>
<dbReference type="CDD" id="cd00067">
    <property type="entry name" value="GAL4"/>
    <property type="match status" value="2"/>
</dbReference>
<evidence type="ECO:0000313" key="6">
    <source>
        <dbReference type="Proteomes" id="UP000650582"/>
    </source>
</evidence>
<reference evidence="5" key="1">
    <citation type="submission" date="2020-09" db="EMBL/GenBank/DDBJ databases">
        <title>Comparative genome analyses of four rice-infecting Rhizoctonia solani isolates reveal extensive enrichment of homogalacturonan modification genes.</title>
        <authorList>
            <person name="Lee D.-Y."/>
            <person name="Jeon J."/>
            <person name="Kim K.-T."/>
            <person name="Cheong K."/>
            <person name="Song H."/>
            <person name="Choi G."/>
            <person name="Ko J."/>
            <person name="Opiyo S.O."/>
            <person name="Zuo S."/>
            <person name="Madhav S."/>
            <person name="Lee Y.-H."/>
            <person name="Wang G.-L."/>
        </authorList>
    </citation>
    <scope>NUCLEOTIDE SEQUENCE</scope>
    <source>
        <strain evidence="5">AG1-IA YN-7</strain>
    </source>
</reference>
<dbReference type="PANTHER" id="PTHR37534:SF46">
    <property type="entry name" value="ZN(II)2CYS6 TRANSCRIPTION FACTOR (EUROFUNG)"/>
    <property type="match status" value="1"/>
</dbReference>
<feature type="region of interest" description="Disordered" evidence="3">
    <location>
        <begin position="226"/>
        <end position="246"/>
    </location>
</feature>
<accession>A0A8H7H284</accession>
<dbReference type="Pfam" id="PF00172">
    <property type="entry name" value="Zn_clus"/>
    <property type="match status" value="2"/>
</dbReference>
<sequence>MASTSKAIDGLADVRRESGLHLINRVKQTTDPPGDSFIQDFDSHIIRAFPKLEQTLPKSSWARGDIIEIQGPAASGKTHLLYFWAMTCVLPYRMDVNLEGYQEKKDVLIGGRNRSVIVCDCDGRWSPRRLNAIISSYLRDRLGTILPQDTPESYDRIISQAVINALKWVHVFRPDSTLSLATTLMAIPTYHRTRMADEQIGMLMVDGISSFYWPDRWLSEQIENEPAEVQTAAPQPPPPPPLRSDANPLRHVLTVILNLRRSLGLVALLTNWGLTALDSQVPPSTVYFRQHLRAPYPSPFESEPRASKFSLTHHITIPLQGPEPPRDGVLPEDETGDQEREDQAERSRVMARTIGKRPGEARTVIESELEFTVTESGILKALAVSGSTRQWLVNGVTVRRWQLQSSSDPSPGLHRLVPNIAHLPMTFLGYRGCFAAFQADQRKGVLLVDDGQKKKCDEKRPQCERCLLGNFECLGYAHLEGISSNSNYISSSGSITPSNVQDSVSHLPIEANHPTTTDFLPFVSCMGNPIHPNTLSLTHPHGRPLSIPKGHQLDLFERDNMVDLVVSQYLRVAERAPFRPFPYEFGRAIEERARSSDLVLKTMYIGARIAQALLDGTNPQRFVGWIDSFHRQISWTQPLSLNTGATHLADRLSAVHDLTLYAFMLTDSRTGYSLLRQGVPIFLEFAAQSPQVWSKDSAISISHALNPTRHEMARFVLVDAISSLAFGTAPLINYDTTVNENEFLHGKYGFLEMVYSCPVVLLVLLARINSARVARVMDQGSSNSGDIGDIEECVKKWAPKLDYTERPFESITRLAVQECWRQATLIYAYMGLCGADSSDDRVQPLVSQVAQLAATIEPNSPMEAHLFVPALIAGAAARKEKHRTVLRKKILASRNIDARILRGADFVFVLDHLWHGAAVGGSPVTWEDYVTSRYARLNTGGIALAFQLHALRPSCHCGPWDGIHRRLIQSPTDPQKAVSRVDKGLKKKCDERKPECERCALGGFNCLGYSHPSGSKALLSKHRDNDATHIAGTSSPLFTQNEPASKYSPEQDSSSYSSDQVCWPTTAPENIFSGSPTLDGVGFWQQEQSNTSIYEPKRIPINPQLDPFDLDSMKSLILVQYTRLAHRIAFRPFPYPVELGLTNYLVRGSHLICKTLYLGARISQALLDDTNWQGYIGWIDTFHNRILGTQSALVESNVGHLADRLASNCNLAVYAFMILNSSIGYTIFRKGAPMFLQLAVKYPDLWTGDSAISLSRALHGPRHELGKFTLMDTVSALSFGIAPLIHYDTTLGPNDHRPRKDLFLEPAFACPIVVLIALARVNAHRASRLMNQDATSAHGLEECEAAVRKWKAPVDYNDQPSKIVTRLAVQEAWRQAALIYLYMVGVGMCEARSCDGRVEPLVQQVAQLASAVEAGSPLETHLFIPCLIPYCTPQAGVAARKERHRAILRKKIQASQKTDACLLRGADFSFVLDHLWHGAGSGGSPVTWGDYVNSRCLVLPIPAEV</sequence>
<evidence type="ECO:0000256" key="1">
    <source>
        <dbReference type="ARBA" id="ARBA00004123"/>
    </source>
</evidence>
<dbReference type="InterPro" id="IPR001138">
    <property type="entry name" value="Zn2Cys6_DnaBD"/>
</dbReference>
<comment type="subcellular location">
    <subcellularLocation>
        <location evidence="1">Nucleus</location>
    </subcellularLocation>
</comment>
<dbReference type="InterPro" id="IPR027417">
    <property type="entry name" value="P-loop_NTPase"/>
</dbReference>
<keyword evidence="5" id="KW-0418">Kinase</keyword>
<dbReference type="Gene3D" id="3.40.50.300">
    <property type="entry name" value="P-loop containing nucleotide triphosphate hydrolases"/>
    <property type="match status" value="1"/>
</dbReference>
<dbReference type="SUPFAM" id="SSF52540">
    <property type="entry name" value="P-loop containing nucleoside triphosphate hydrolases"/>
    <property type="match status" value="1"/>
</dbReference>
<name>A0A8H7H284_9AGAM</name>
<dbReference type="GO" id="GO:0016301">
    <property type="term" value="F:kinase activity"/>
    <property type="evidence" value="ECO:0007669"/>
    <property type="project" value="UniProtKB-KW"/>
</dbReference>
<evidence type="ECO:0000259" key="4">
    <source>
        <dbReference type="Pfam" id="PF00172"/>
    </source>
</evidence>
<organism evidence="5 6">
    <name type="scientific">Rhizoctonia solani</name>
    <dbReference type="NCBI Taxonomy" id="456999"/>
    <lineage>
        <taxon>Eukaryota</taxon>
        <taxon>Fungi</taxon>
        <taxon>Dikarya</taxon>
        <taxon>Basidiomycota</taxon>
        <taxon>Agaricomycotina</taxon>
        <taxon>Agaricomycetes</taxon>
        <taxon>Cantharellales</taxon>
        <taxon>Ceratobasidiaceae</taxon>
        <taxon>Rhizoctonia</taxon>
    </lineage>
</organism>
<feature type="domain" description="Zn(2)-C6 fungal-type" evidence="4">
    <location>
        <begin position="452"/>
        <end position="476"/>
    </location>
</feature>
<dbReference type="Pfam" id="PF11951">
    <property type="entry name" value="Fungal_trans_2"/>
    <property type="match status" value="2"/>
</dbReference>
<protein>
    <submittedName>
        <fullName evidence="5">Dolichol kinase</fullName>
    </submittedName>
</protein>
<dbReference type="CDD" id="cd19490">
    <property type="entry name" value="XRCC2"/>
    <property type="match status" value="1"/>
</dbReference>
<feature type="compositionally biased region" description="Basic and acidic residues" evidence="3">
    <location>
        <begin position="337"/>
        <end position="347"/>
    </location>
</feature>
<dbReference type="GO" id="GO:0000981">
    <property type="term" value="F:DNA-binding transcription factor activity, RNA polymerase II-specific"/>
    <property type="evidence" value="ECO:0007669"/>
    <property type="project" value="InterPro"/>
</dbReference>
<dbReference type="GO" id="GO:0005634">
    <property type="term" value="C:nucleus"/>
    <property type="evidence" value="ECO:0007669"/>
    <property type="project" value="UniProtKB-SubCell"/>
</dbReference>
<feature type="region of interest" description="Disordered" evidence="3">
    <location>
        <begin position="317"/>
        <end position="347"/>
    </location>
</feature>
<evidence type="ECO:0000313" key="5">
    <source>
        <dbReference type="EMBL" id="KAF8669427.1"/>
    </source>
</evidence>
<dbReference type="EMBL" id="JACYCC010000299">
    <property type="protein sequence ID" value="KAF8669427.1"/>
    <property type="molecule type" value="Genomic_DNA"/>
</dbReference>
<feature type="region of interest" description="Disordered" evidence="3">
    <location>
        <begin position="1029"/>
        <end position="1059"/>
    </location>
</feature>
<dbReference type="GO" id="GO:0008270">
    <property type="term" value="F:zinc ion binding"/>
    <property type="evidence" value="ECO:0007669"/>
    <property type="project" value="InterPro"/>
</dbReference>
<dbReference type="Proteomes" id="UP000650582">
    <property type="component" value="Unassembled WGS sequence"/>
</dbReference>
<gene>
    <name evidence="5" type="ORF">RHS04_08879</name>
</gene>
<comment type="caution">
    <text evidence="5">The sequence shown here is derived from an EMBL/GenBank/DDBJ whole genome shotgun (WGS) entry which is preliminary data.</text>
</comment>
<evidence type="ECO:0000256" key="3">
    <source>
        <dbReference type="SAM" id="MobiDB-lite"/>
    </source>
</evidence>
<keyword evidence="2" id="KW-0539">Nucleus</keyword>
<feature type="compositionally biased region" description="Low complexity" evidence="3">
    <location>
        <begin position="1045"/>
        <end position="1059"/>
    </location>
</feature>
<dbReference type="InterPro" id="IPR021858">
    <property type="entry name" value="Fun_TF"/>
</dbReference>
<feature type="compositionally biased region" description="Polar residues" evidence="3">
    <location>
        <begin position="1031"/>
        <end position="1043"/>
    </location>
</feature>
<keyword evidence="5" id="KW-0808">Transferase</keyword>
<evidence type="ECO:0000256" key="2">
    <source>
        <dbReference type="ARBA" id="ARBA00023242"/>
    </source>
</evidence>
<dbReference type="PANTHER" id="PTHR37534">
    <property type="entry name" value="TRANSCRIPTIONAL ACTIVATOR PROTEIN UGA3"/>
    <property type="match status" value="1"/>
</dbReference>